<keyword evidence="2" id="KW-1185">Reference proteome</keyword>
<dbReference type="Proteomes" id="UP000811899">
    <property type="component" value="Unassembled WGS sequence"/>
</dbReference>
<reference evidence="1 2" key="1">
    <citation type="submission" date="2021-05" db="EMBL/GenBank/DDBJ databases">
        <title>The draft genome of Geobacter pelophilus DSM 12255.</title>
        <authorList>
            <person name="Xu Z."/>
            <person name="Masuda Y."/>
            <person name="Itoh H."/>
            <person name="Senoo K."/>
        </authorList>
    </citation>
    <scope>NUCLEOTIDE SEQUENCE [LARGE SCALE GENOMIC DNA]</scope>
    <source>
        <strain evidence="1 2">DSM 12255</strain>
    </source>
</reference>
<sequence>MTEVALSNVEHGTLTLRGDEIAVQVGYVSHNDLIFFPENPRIYTIVGMASEEPTQNEIFEALKDMEHVKLLVQSIKNNGGLHEPIIVRGNLVLEGNSRLAAYRLLSEKDPVKWGRIKCKVLPGDISDDLVFALLGEYHIIGKKDWAPYEQAGYLYRRHKVIGIPTQEIARELSMTTNAVNKLINTYEFMKSASDTDLNRWSYYEEYLKIKNIRQLQEDYEQLDCVFITKVKTGEIPRAADVRDKLKVILAAKPRTINKFLSGEKDFKQSYDAAVDQGHSDGCYKTLHKFRSWIVEHETEEDLLSLSKEIRDKCIFEINRIHKRIEKLIEKLN</sequence>
<proteinExistence type="predicted"/>
<protein>
    <submittedName>
        <fullName evidence="1">ParB N-terminal domain-containing protein</fullName>
    </submittedName>
</protein>
<dbReference type="Gene3D" id="3.90.1530.10">
    <property type="entry name" value="Conserved hypothetical protein from pyrococcus furiosus pfu- 392566-001, ParB domain"/>
    <property type="match status" value="1"/>
</dbReference>
<dbReference type="SUPFAM" id="SSF110849">
    <property type="entry name" value="ParB/Sulfiredoxin"/>
    <property type="match status" value="1"/>
</dbReference>
<dbReference type="AlphaFoldDB" id="A0AAW4L0R0"/>
<evidence type="ECO:0000313" key="1">
    <source>
        <dbReference type="EMBL" id="MBT0664503.1"/>
    </source>
</evidence>
<organism evidence="1 2">
    <name type="scientific">Geoanaerobacter pelophilus</name>
    <dbReference type="NCBI Taxonomy" id="60036"/>
    <lineage>
        <taxon>Bacteria</taxon>
        <taxon>Pseudomonadati</taxon>
        <taxon>Thermodesulfobacteriota</taxon>
        <taxon>Desulfuromonadia</taxon>
        <taxon>Geobacterales</taxon>
        <taxon>Geobacteraceae</taxon>
        <taxon>Geoanaerobacter</taxon>
    </lineage>
</organism>
<dbReference type="InterPro" id="IPR036086">
    <property type="entry name" value="ParB/Sulfiredoxin_sf"/>
</dbReference>
<gene>
    <name evidence="1" type="ORF">KI809_09345</name>
</gene>
<dbReference type="RefSeq" id="WP_214171274.1">
    <property type="nucleotide sequence ID" value="NZ_JAHCVJ010000003.1"/>
</dbReference>
<name>A0AAW4L0R0_9BACT</name>
<accession>A0AAW4L0R0</accession>
<evidence type="ECO:0000313" key="2">
    <source>
        <dbReference type="Proteomes" id="UP000811899"/>
    </source>
</evidence>
<comment type="caution">
    <text evidence="1">The sequence shown here is derived from an EMBL/GenBank/DDBJ whole genome shotgun (WGS) entry which is preliminary data.</text>
</comment>
<dbReference type="EMBL" id="JAHCVJ010000003">
    <property type="protein sequence ID" value="MBT0664503.1"/>
    <property type="molecule type" value="Genomic_DNA"/>
</dbReference>